<evidence type="ECO:0000256" key="9">
    <source>
        <dbReference type="ARBA" id="ARBA00025250"/>
    </source>
</evidence>
<sequence>MVQIAFAQNYDALIGRAAEALNQRNYCKAFDIFKTALVDSTKVTPYDYYAAAISATNCNDDKQALLWLSKAQIKGLGLAKEDIPYIEKDSSLFKLHDYTEWLLFISKMKKSFSDQESKKLKKADEWLNTIYVNAIQPKGNRKFNKPNSGFALYFTKVDSLHVPYLVYVPKTYNRLAPTKTIVFLHGGVVSLDDFMHKDPEFANEPIFSIGEKFNAIVVYPFGKKDFGWVGQEKAFKNIYTVLDQVEQVYNVDLKNVYLGGMSNGGTAAFWFASQNINRFKGFFAISALPKLKIEEIRFKNLAQGKPFYSINAKDDDVYPYNKVLEIYNTTKSVAKDWHFQTIETGGHGFIYEPEKGIQILDKFFGELLSR</sequence>
<evidence type="ECO:0000256" key="6">
    <source>
        <dbReference type="ARBA" id="ARBA00022801"/>
    </source>
</evidence>
<dbReference type="SUPFAM" id="SSF53474">
    <property type="entry name" value="alpha/beta-Hydrolases"/>
    <property type="match status" value="1"/>
</dbReference>
<gene>
    <name evidence="10" type="ORF">GCM10023231_01510</name>
</gene>
<keyword evidence="11" id="KW-1185">Reference proteome</keyword>
<proteinExistence type="inferred from homology"/>
<keyword evidence="5" id="KW-0732">Signal</keyword>
<evidence type="ECO:0000256" key="2">
    <source>
        <dbReference type="ARBA" id="ARBA00010278"/>
    </source>
</evidence>
<keyword evidence="4" id="KW-0858">Xylan degradation</keyword>
<protein>
    <recommendedName>
        <fullName evidence="12">Prolyl oligopeptidase family serine peptidase</fullName>
    </recommendedName>
</protein>
<evidence type="ECO:0000313" key="10">
    <source>
        <dbReference type="EMBL" id="GAA4778670.1"/>
    </source>
</evidence>
<keyword evidence="8" id="KW-0624">Polysaccharide degradation</keyword>
<evidence type="ECO:0000256" key="1">
    <source>
        <dbReference type="ARBA" id="ARBA00004613"/>
    </source>
</evidence>
<accession>A0ABP9ABY3</accession>
<evidence type="ECO:0000256" key="4">
    <source>
        <dbReference type="ARBA" id="ARBA00022651"/>
    </source>
</evidence>
<dbReference type="InterPro" id="IPR029058">
    <property type="entry name" value="AB_hydrolase_fold"/>
</dbReference>
<keyword evidence="6" id="KW-0378">Hydrolase</keyword>
<evidence type="ECO:0000256" key="3">
    <source>
        <dbReference type="ARBA" id="ARBA00022525"/>
    </source>
</evidence>
<dbReference type="EMBL" id="BAABIQ010000002">
    <property type="protein sequence ID" value="GAA4778670.1"/>
    <property type="molecule type" value="Genomic_DNA"/>
</dbReference>
<comment type="similarity">
    <text evidence="2">Belongs to the faeC family.</text>
</comment>
<reference evidence="11" key="1">
    <citation type="journal article" date="2019" name="Int. J. Syst. Evol. Microbiol.">
        <title>The Global Catalogue of Microorganisms (GCM) 10K type strain sequencing project: providing services to taxonomists for standard genome sequencing and annotation.</title>
        <authorList>
            <consortium name="The Broad Institute Genomics Platform"/>
            <consortium name="The Broad Institute Genome Sequencing Center for Infectious Disease"/>
            <person name="Wu L."/>
            <person name="Ma J."/>
        </authorList>
    </citation>
    <scope>NUCLEOTIDE SEQUENCE [LARGE SCALE GENOMIC DNA]</scope>
    <source>
        <strain evidence="11">JCM 18200</strain>
    </source>
</reference>
<keyword evidence="7" id="KW-0119">Carbohydrate metabolism</keyword>
<organism evidence="10 11">
    <name type="scientific">Olivibacter ginsenosidimutans</name>
    <dbReference type="NCBI Taxonomy" id="1176537"/>
    <lineage>
        <taxon>Bacteria</taxon>
        <taxon>Pseudomonadati</taxon>
        <taxon>Bacteroidota</taxon>
        <taxon>Sphingobacteriia</taxon>
        <taxon>Sphingobacteriales</taxon>
        <taxon>Sphingobacteriaceae</taxon>
        <taxon>Olivibacter</taxon>
    </lineage>
</organism>
<evidence type="ECO:0000256" key="7">
    <source>
        <dbReference type="ARBA" id="ARBA00023277"/>
    </source>
</evidence>
<keyword evidence="3" id="KW-0964">Secreted</keyword>
<dbReference type="PANTHER" id="PTHR38050:SF1">
    <property type="entry name" value="FERULOYL ESTERASE C"/>
    <property type="match status" value="1"/>
</dbReference>
<comment type="caution">
    <text evidence="10">The sequence shown here is derived from an EMBL/GenBank/DDBJ whole genome shotgun (WGS) entry which is preliminary data.</text>
</comment>
<dbReference type="Proteomes" id="UP001501411">
    <property type="component" value="Unassembled WGS sequence"/>
</dbReference>
<evidence type="ECO:0000256" key="5">
    <source>
        <dbReference type="ARBA" id="ARBA00022729"/>
    </source>
</evidence>
<name>A0ABP9ABY3_9SPHI</name>
<evidence type="ECO:0008006" key="12">
    <source>
        <dbReference type="Google" id="ProtNLM"/>
    </source>
</evidence>
<comment type="function">
    <text evidence="9">Involved in degradation of plant cell walls. Hydrolyzes the feruloyl-arabinose ester bond in arabinoxylans, and the feruloyl-galactose ester bond in pectin. Active against paranitrophenyl-acetate, methyl ferulate and wheat arabinoxylan.</text>
</comment>
<dbReference type="Gene3D" id="3.40.50.1820">
    <property type="entry name" value="alpha/beta hydrolase"/>
    <property type="match status" value="1"/>
</dbReference>
<comment type="subcellular location">
    <subcellularLocation>
        <location evidence="1">Secreted</location>
    </subcellularLocation>
</comment>
<evidence type="ECO:0000313" key="11">
    <source>
        <dbReference type="Proteomes" id="UP001501411"/>
    </source>
</evidence>
<evidence type="ECO:0000256" key="8">
    <source>
        <dbReference type="ARBA" id="ARBA00023326"/>
    </source>
</evidence>
<dbReference type="InterPro" id="IPR043595">
    <property type="entry name" value="FaeB/C/D"/>
</dbReference>
<dbReference type="PANTHER" id="PTHR38050">
    <property type="match status" value="1"/>
</dbReference>